<dbReference type="Proteomes" id="UP000018208">
    <property type="component" value="Unassembled WGS sequence"/>
</dbReference>
<evidence type="ECO:0000259" key="5">
    <source>
        <dbReference type="Pfam" id="PF01416"/>
    </source>
</evidence>
<dbReference type="InterPro" id="IPR020103">
    <property type="entry name" value="PsdUridine_synth_cat_dom_sf"/>
</dbReference>
<dbReference type="GO" id="GO:0003723">
    <property type="term" value="F:RNA binding"/>
    <property type="evidence" value="ECO:0007669"/>
    <property type="project" value="InterPro"/>
</dbReference>
<evidence type="ECO:0000313" key="6">
    <source>
        <dbReference type="EMBL" id="EST45670.1"/>
    </source>
</evidence>
<keyword evidence="2 4" id="KW-0819">tRNA processing</keyword>
<dbReference type="InterPro" id="IPR001406">
    <property type="entry name" value="PsdUridine_synth_TruA"/>
</dbReference>
<dbReference type="InterPro" id="IPR020095">
    <property type="entry name" value="PsdUridine_synth_TruA_C"/>
</dbReference>
<evidence type="ECO:0000313" key="7">
    <source>
        <dbReference type="EMBL" id="KAH0576605.1"/>
    </source>
</evidence>
<dbReference type="InterPro" id="IPR020097">
    <property type="entry name" value="PsdUridine_synth_TruA_a/b_dom"/>
</dbReference>
<comment type="similarity">
    <text evidence="1 4">Belongs to the tRNA pseudouridine synthase TruA family.</text>
</comment>
<dbReference type="GO" id="GO:0031119">
    <property type="term" value="P:tRNA pseudouridine synthesis"/>
    <property type="evidence" value="ECO:0007669"/>
    <property type="project" value="TreeGrafter"/>
</dbReference>
<organism evidence="6">
    <name type="scientific">Spironucleus salmonicida</name>
    <dbReference type="NCBI Taxonomy" id="348837"/>
    <lineage>
        <taxon>Eukaryota</taxon>
        <taxon>Metamonada</taxon>
        <taxon>Diplomonadida</taxon>
        <taxon>Hexamitidae</taxon>
        <taxon>Hexamitinae</taxon>
        <taxon>Spironucleus</taxon>
    </lineage>
</organism>
<dbReference type="EMBL" id="KI546089">
    <property type="protein sequence ID" value="EST45670.1"/>
    <property type="molecule type" value="Genomic_DNA"/>
</dbReference>
<evidence type="ECO:0000256" key="2">
    <source>
        <dbReference type="ARBA" id="ARBA00022694"/>
    </source>
</evidence>
<dbReference type="InterPro" id="IPR020094">
    <property type="entry name" value="TruA/RsuA/RluB/E/F_N"/>
</dbReference>
<dbReference type="OrthoDB" id="10256309at2759"/>
<evidence type="ECO:0000256" key="3">
    <source>
        <dbReference type="ARBA" id="ARBA00023235"/>
    </source>
</evidence>
<dbReference type="PANTHER" id="PTHR11142:SF4">
    <property type="entry name" value="PSEUDOURIDYLATE SYNTHASE 1 HOMOLOG"/>
    <property type="match status" value="1"/>
</dbReference>
<keyword evidence="3 4" id="KW-0413">Isomerase</keyword>
<dbReference type="AlphaFoldDB" id="V6LM01"/>
<dbReference type="Gene3D" id="3.30.70.580">
    <property type="entry name" value="Pseudouridine synthase I, catalytic domain, N-terminal subdomain"/>
    <property type="match status" value="1"/>
</dbReference>
<feature type="domain" description="Pseudouridine synthase I TruA alpha/beta" evidence="5">
    <location>
        <begin position="177"/>
        <end position="258"/>
    </location>
</feature>
<gene>
    <name evidence="6" type="ORF">SS50377_14242</name>
    <name evidence="7" type="ORF">SS50377_22169</name>
</gene>
<protein>
    <recommendedName>
        <fullName evidence="4">tRNA pseudouridine synthase</fullName>
        <ecNumber evidence="4">5.4.99.12</ecNumber>
    </recommendedName>
</protein>
<accession>V6LM01</accession>
<keyword evidence="8" id="KW-1185">Reference proteome</keyword>
<proteinExistence type="inferred from homology"/>
<dbReference type="GO" id="GO:1990481">
    <property type="term" value="P:mRNA pseudouridine synthesis"/>
    <property type="evidence" value="ECO:0007669"/>
    <property type="project" value="TreeGrafter"/>
</dbReference>
<evidence type="ECO:0000313" key="8">
    <source>
        <dbReference type="Proteomes" id="UP000018208"/>
    </source>
</evidence>
<dbReference type="EC" id="5.4.99.12" evidence="4"/>
<dbReference type="SUPFAM" id="SSF55120">
    <property type="entry name" value="Pseudouridine synthase"/>
    <property type="match status" value="1"/>
</dbReference>
<dbReference type="Pfam" id="PF01416">
    <property type="entry name" value="PseudoU_synth_1"/>
    <property type="match status" value="1"/>
</dbReference>
<sequence>MKLQYYLLVVAYKGQHFHGSQIQNSQQPTRTVEQVLFDALAASKLSENPQKANFKRVSRTDSGVSACQAAFSLFLKMSDQNLQIFKSLLPNDIRFLSLQRVCKSFDPLKYCTGRNYAYYIPSYLLLSTLPSIDDPTLQQQADFNRLSPLDRLNMLQEILETSLSFFNFAPFSSLPNAKNTREFIRKITHFRVTQSGNFYKISISGQGFFKHHIRRLIFGIILVSNFKISIYTFQSLFDWRVGRQEIQRVPGQFLVLERQEFVGCDKHVNFGHLQLDVVKDTIFEEGKQFIGEFWLDNEWKCPELEHFNVQIDYGYFYELARRSKLLEENIGTI</sequence>
<dbReference type="GO" id="GO:0005634">
    <property type="term" value="C:nucleus"/>
    <property type="evidence" value="ECO:0007669"/>
    <property type="project" value="TreeGrafter"/>
</dbReference>
<reference evidence="6 7" key="1">
    <citation type="journal article" date="2014" name="PLoS Genet.">
        <title>The Genome of Spironucleus salmonicida Highlights a Fish Pathogen Adapted to Fluctuating Environments.</title>
        <authorList>
            <person name="Xu F."/>
            <person name="Jerlstrom-Hultqvist J."/>
            <person name="Einarsson E."/>
            <person name="Astvaldsson A."/>
            <person name="Svard S.G."/>
            <person name="Andersson J.O."/>
        </authorList>
    </citation>
    <scope>NUCLEOTIDE SEQUENCE</scope>
    <source>
        <strain evidence="7">ATCC 50377</strain>
    </source>
</reference>
<dbReference type="GO" id="GO:0160147">
    <property type="term" value="F:tRNA pseudouridine(38-40) synthase activity"/>
    <property type="evidence" value="ECO:0007669"/>
    <property type="project" value="UniProtKB-EC"/>
</dbReference>
<reference evidence="7" key="2">
    <citation type="submission" date="2020-12" db="EMBL/GenBank/DDBJ databases">
        <title>New Spironucleus salmonicida genome in near-complete chromosomes.</title>
        <authorList>
            <person name="Xu F."/>
            <person name="Kurt Z."/>
            <person name="Jimenez-Gonzalez A."/>
            <person name="Astvaldsson A."/>
            <person name="Andersson J.O."/>
            <person name="Svard S.G."/>
        </authorList>
    </citation>
    <scope>NUCLEOTIDE SEQUENCE</scope>
    <source>
        <strain evidence="7">ATCC 50377</strain>
    </source>
</reference>
<comment type="catalytic activity">
    <reaction evidence="4">
        <text>uridine(38/39/40) in tRNA = pseudouridine(38/39/40) in tRNA</text>
        <dbReference type="Rhea" id="RHEA:22376"/>
        <dbReference type="Rhea" id="RHEA-COMP:10085"/>
        <dbReference type="Rhea" id="RHEA-COMP:10087"/>
        <dbReference type="ChEBI" id="CHEBI:65314"/>
        <dbReference type="ChEBI" id="CHEBI:65315"/>
        <dbReference type="EC" id="5.4.99.12"/>
    </reaction>
</comment>
<evidence type="ECO:0000256" key="1">
    <source>
        <dbReference type="ARBA" id="ARBA00009375"/>
    </source>
</evidence>
<dbReference type="EMBL" id="AUWU02000002">
    <property type="protein sequence ID" value="KAH0576605.1"/>
    <property type="molecule type" value="Genomic_DNA"/>
</dbReference>
<dbReference type="PANTHER" id="PTHR11142">
    <property type="entry name" value="PSEUDOURIDYLATE SYNTHASE"/>
    <property type="match status" value="1"/>
</dbReference>
<dbReference type="Gene3D" id="3.30.70.660">
    <property type="entry name" value="Pseudouridine synthase I, catalytic domain, C-terminal subdomain"/>
    <property type="match status" value="1"/>
</dbReference>
<evidence type="ECO:0000256" key="4">
    <source>
        <dbReference type="RuleBase" id="RU003792"/>
    </source>
</evidence>
<name>V6LM01_9EUKA</name>
<dbReference type="VEuPathDB" id="GiardiaDB:SS50377_22169"/>